<dbReference type="InterPro" id="IPR050218">
    <property type="entry name" value="LptD"/>
</dbReference>
<dbReference type="PANTHER" id="PTHR30189:SF1">
    <property type="entry name" value="LPS-ASSEMBLY PROTEIN LPTD"/>
    <property type="match status" value="1"/>
</dbReference>
<sequence length="180" mass="20666">SLVWAGDTYWRISERWGLRGGIQYDTRLDNVATSNSSIEYRRDEDRLVQLNYRYASPEYIQATLPKYYSTAEQYKNGISQVGAVASWPIADRWSIVGAYYYDTNANKQADSMLGVQYSSCCYAIRVGYERKLNGWDNDKQHAVYDNAIGFNIELRGLSSNYGLGTQEMLRSNILPYQNTL</sequence>
<dbReference type="GO" id="GO:0009279">
    <property type="term" value="C:cell outer membrane"/>
    <property type="evidence" value="ECO:0007669"/>
    <property type="project" value="TreeGrafter"/>
</dbReference>
<dbReference type="PANTHER" id="PTHR30189">
    <property type="entry name" value="LPS-ASSEMBLY PROTEIN"/>
    <property type="match status" value="1"/>
</dbReference>
<comment type="caution">
    <text evidence="2">The sequence shown here is derived from an EMBL/GenBank/DDBJ whole genome shotgun (WGS) entry which is preliminary data.</text>
</comment>
<evidence type="ECO:0000313" key="3">
    <source>
        <dbReference type="Proteomes" id="UP000430387"/>
    </source>
</evidence>
<feature type="non-terminal residue" evidence="2">
    <location>
        <position position="1"/>
    </location>
</feature>
<reference evidence="2 3" key="1">
    <citation type="submission" date="2019-12" db="EMBL/GenBank/DDBJ databases">
        <title>Enteriobacteria Tanzani isolates_8377-8380.</title>
        <authorList>
            <person name="Subbiah M."/>
            <person name="Call D."/>
        </authorList>
    </citation>
    <scope>NUCLEOTIDE SEQUENCE [LARGE SCALE GENOMIC DNA]</scope>
    <source>
        <strain evidence="2 3">8380wG1</strain>
    </source>
</reference>
<gene>
    <name evidence="2" type="primary">lptD</name>
    <name evidence="2" type="ORF">GQA06_13240</name>
</gene>
<dbReference type="AlphaFoldDB" id="A0A6D0I8C1"/>
<dbReference type="GO" id="GO:1990351">
    <property type="term" value="C:transporter complex"/>
    <property type="evidence" value="ECO:0007669"/>
    <property type="project" value="TreeGrafter"/>
</dbReference>
<dbReference type="GO" id="GO:0061024">
    <property type="term" value="P:membrane organization"/>
    <property type="evidence" value="ECO:0007669"/>
    <property type="project" value="InterPro"/>
</dbReference>
<proteinExistence type="predicted"/>
<evidence type="ECO:0000313" key="2">
    <source>
        <dbReference type="EMBL" id="MWR14746.1"/>
    </source>
</evidence>
<dbReference type="Proteomes" id="UP000430387">
    <property type="component" value="Unassembled WGS sequence"/>
</dbReference>
<dbReference type="InterPro" id="IPR007543">
    <property type="entry name" value="LptD_C"/>
</dbReference>
<evidence type="ECO:0000259" key="1">
    <source>
        <dbReference type="Pfam" id="PF04453"/>
    </source>
</evidence>
<dbReference type="Pfam" id="PF04453">
    <property type="entry name" value="LptD"/>
    <property type="match status" value="1"/>
</dbReference>
<accession>A0A6D0I8C1</accession>
<protein>
    <submittedName>
        <fullName evidence="2">LPS assembly protein LptD</fullName>
    </submittedName>
</protein>
<dbReference type="EMBL" id="WTQJ01000270">
    <property type="protein sequence ID" value="MWR14746.1"/>
    <property type="molecule type" value="Genomic_DNA"/>
</dbReference>
<name>A0A6D0I8C1_ECOLX</name>
<feature type="domain" description="LptD C-terminal" evidence="1">
    <location>
        <begin position="3"/>
        <end position="93"/>
    </location>
</feature>
<organism evidence="2 3">
    <name type="scientific">Escherichia coli</name>
    <dbReference type="NCBI Taxonomy" id="562"/>
    <lineage>
        <taxon>Bacteria</taxon>
        <taxon>Pseudomonadati</taxon>
        <taxon>Pseudomonadota</taxon>
        <taxon>Gammaproteobacteria</taxon>
        <taxon>Enterobacterales</taxon>
        <taxon>Enterobacteriaceae</taxon>
        <taxon>Escherichia</taxon>
    </lineage>
</organism>